<gene>
    <name evidence="1" type="ORF">ACFL27_16760</name>
</gene>
<comment type="caution">
    <text evidence="1">The sequence shown here is derived from an EMBL/GenBank/DDBJ whole genome shotgun (WGS) entry which is preliminary data.</text>
</comment>
<accession>A0ABV6Z074</accession>
<proteinExistence type="predicted"/>
<sequence length="230" mass="26547">MNKKVFFFGFLVISLGSLLSLSCQRHIVKVTLQIPTNARVKLENVKKVAVLDFLSSETQFDPGKGAAKQLREELNEKMDLEIISREETDKALAQVKSESTGIVLKEGEYFQKVGYILQADALFGGAIQFEQKDLSGYTRKEFVDSRTGTIYYRDVWEEKVGLLIEMEIYIVRPVDGEFLFKEKFTDETTLDRENSSTALYGFHDLIDNQVRKFMLQLSQQERSENRYLLR</sequence>
<evidence type="ECO:0000313" key="2">
    <source>
        <dbReference type="Proteomes" id="UP001594351"/>
    </source>
</evidence>
<organism evidence="1 2">
    <name type="scientific">candidate division CSSED10-310 bacterium</name>
    <dbReference type="NCBI Taxonomy" id="2855610"/>
    <lineage>
        <taxon>Bacteria</taxon>
        <taxon>Bacteria division CSSED10-310</taxon>
    </lineage>
</organism>
<dbReference type="PROSITE" id="PS51257">
    <property type="entry name" value="PROKAR_LIPOPROTEIN"/>
    <property type="match status" value="1"/>
</dbReference>
<dbReference type="EMBL" id="JBHPBY010000232">
    <property type="protein sequence ID" value="MFC1851844.1"/>
    <property type="molecule type" value="Genomic_DNA"/>
</dbReference>
<protein>
    <recommendedName>
        <fullName evidence="3">Curli production assembly/transport component CsgG</fullName>
    </recommendedName>
</protein>
<dbReference type="Gene3D" id="3.40.50.10610">
    <property type="entry name" value="ABC-type transport auxiliary lipoprotein component"/>
    <property type="match status" value="1"/>
</dbReference>
<evidence type="ECO:0000313" key="1">
    <source>
        <dbReference type="EMBL" id="MFC1851844.1"/>
    </source>
</evidence>
<name>A0ABV6Z074_UNCC1</name>
<reference evidence="1 2" key="1">
    <citation type="submission" date="2024-09" db="EMBL/GenBank/DDBJ databases">
        <title>Laminarin stimulates single cell rates of sulfate reduction while oxygen inhibits transcriptomic activity in coastal marine sediment.</title>
        <authorList>
            <person name="Lindsay M."/>
            <person name="Orcutt B."/>
            <person name="Emerson D."/>
            <person name="Stepanauskas R."/>
            <person name="D'Angelo T."/>
        </authorList>
    </citation>
    <scope>NUCLEOTIDE SEQUENCE [LARGE SCALE GENOMIC DNA]</scope>
    <source>
        <strain evidence="1">SAG AM-311-K15</strain>
    </source>
</reference>
<dbReference type="Proteomes" id="UP001594351">
    <property type="component" value="Unassembled WGS sequence"/>
</dbReference>
<evidence type="ECO:0008006" key="3">
    <source>
        <dbReference type="Google" id="ProtNLM"/>
    </source>
</evidence>
<keyword evidence="2" id="KW-1185">Reference proteome</keyword>